<keyword evidence="3" id="KW-1185">Reference proteome</keyword>
<gene>
    <name evidence="2" type="ordered locus">BLASA_2946</name>
</gene>
<proteinExistence type="predicted"/>
<organism evidence="2 3">
    <name type="scientific">Blastococcus saxobsidens (strain DD2)</name>
    <dbReference type="NCBI Taxonomy" id="1146883"/>
    <lineage>
        <taxon>Bacteria</taxon>
        <taxon>Bacillati</taxon>
        <taxon>Actinomycetota</taxon>
        <taxon>Actinomycetes</taxon>
        <taxon>Geodermatophilales</taxon>
        <taxon>Geodermatophilaceae</taxon>
        <taxon>Blastococcus</taxon>
    </lineage>
</organism>
<dbReference type="Proteomes" id="UP000007517">
    <property type="component" value="Chromosome"/>
</dbReference>
<dbReference type="STRING" id="1146883.BLASA_2946"/>
<dbReference type="HOGENOM" id="CLU_1607671_0_0_11"/>
<dbReference type="RefSeq" id="WP_014376700.1">
    <property type="nucleotide sequence ID" value="NC_016943.1"/>
</dbReference>
<dbReference type="AlphaFoldDB" id="H6RMI2"/>
<evidence type="ECO:0008006" key="4">
    <source>
        <dbReference type="Google" id="ProtNLM"/>
    </source>
</evidence>
<feature type="signal peptide" evidence="1">
    <location>
        <begin position="1"/>
        <end position="29"/>
    </location>
</feature>
<evidence type="ECO:0000313" key="2">
    <source>
        <dbReference type="EMBL" id="CCG03817.1"/>
    </source>
</evidence>
<evidence type="ECO:0000256" key="1">
    <source>
        <dbReference type="SAM" id="SignalP"/>
    </source>
</evidence>
<sequence>MALSHAARRRWPSVAGAFLSLTFGVIALAGCGEDDTSATTPVDVGVRPVEDLEDPYSGLYSEAFRDDIEGYEGLEVSLLGEVQRIISPIAFTLGGEDDVEPILVIMHEELGDLAPGQVVAVAAVPWEEFELVAVEEAVGSDLPDEAYANWEGEPFLDASIVQSRD</sequence>
<dbReference type="KEGG" id="bsd:BLASA_2946"/>
<dbReference type="EMBL" id="FO117623">
    <property type="protein sequence ID" value="CCG03817.1"/>
    <property type="molecule type" value="Genomic_DNA"/>
</dbReference>
<evidence type="ECO:0000313" key="3">
    <source>
        <dbReference type="Proteomes" id="UP000007517"/>
    </source>
</evidence>
<reference evidence="2 3" key="1">
    <citation type="journal article" date="2012" name="J. Bacteriol.">
        <title>Genome Sequence of Blastococcus saxobsidens DD2, a Stone-Inhabiting Bacterium.</title>
        <authorList>
            <person name="Chouaia B."/>
            <person name="Crotti E."/>
            <person name="Brusetti L."/>
            <person name="Daffonchio D."/>
            <person name="Essoussi I."/>
            <person name="Nouioui I."/>
            <person name="Sbissi I."/>
            <person name="Ghodhbane-Gtari F."/>
            <person name="Gtari M."/>
            <person name="Vacherie B."/>
            <person name="Barbe V."/>
            <person name="Medigue C."/>
            <person name="Gury J."/>
            <person name="Pujic P."/>
            <person name="Normand P."/>
        </authorList>
    </citation>
    <scope>NUCLEOTIDE SEQUENCE [LARGE SCALE GENOMIC DNA]</scope>
    <source>
        <strain evidence="2 3">DD2</strain>
    </source>
</reference>
<name>H6RMI2_BLASD</name>
<keyword evidence="1" id="KW-0732">Signal</keyword>
<protein>
    <recommendedName>
        <fullName evidence="4">Lipoprotein</fullName>
    </recommendedName>
</protein>
<feature type="chain" id="PRO_5038958675" description="Lipoprotein" evidence="1">
    <location>
        <begin position="30"/>
        <end position="165"/>
    </location>
</feature>
<dbReference type="eggNOG" id="ENOG5031X5J">
    <property type="taxonomic scope" value="Bacteria"/>
</dbReference>
<accession>H6RMI2</accession>
<reference evidence="3" key="2">
    <citation type="submission" date="2012-02" db="EMBL/GenBank/DDBJ databases">
        <title>Complete genome sequence of Blastococcus saxobsidens strain DD2.</title>
        <authorList>
            <person name="Genoscope."/>
        </authorList>
    </citation>
    <scope>NUCLEOTIDE SEQUENCE [LARGE SCALE GENOMIC DNA]</scope>
    <source>
        <strain evidence="3">DD2</strain>
    </source>
</reference>